<dbReference type="EMBL" id="BLIV01000002">
    <property type="protein sequence ID" value="GFE49530.1"/>
    <property type="molecule type" value="Genomic_DNA"/>
</dbReference>
<protein>
    <submittedName>
        <fullName evidence="3">Transcriptional regulator</fullName>
    </submittedName>
</protein>
<dbReference type="Pfam" id="PF08279">
    <property type="entry name" value="HTH_11"/>
    <property type="match status" value="1"/>
</dbReference>
<dbReference type="AlphaFoldDB" id="A0A640VPZ8"/>
<keyword evidence="4" id="KW-1185">Reference proteome</keyword>
<dbReference type="InterPro" id="IPR036388">
    <property type="entry name" value="WH-like_DNA-bd_sf"/>
</dbReference>
<dbReference type="RefSeq" id="WP_159975399.1">
    <property type="nucleotide sequence ID" value="NZ_BLIV01000002.1"/>
</dbReference>
<dbReference type="SUPFAM" id="SSF46785">
    <property type="entry name" value="Winged helix' DNA-binding domain"/>
    <property type="match status" value="1"/>
</dbReference>
<evidence type="ECO:0000313" key="3">
    <source>
        <dbReference type="EMBL" id="GFE49530.1"/>
    </source>
</evidence>
<dbReference type="Pfam" id="PF13280">
    <property type="entry name" value="WYL"/>
    <property type="match status" value="1"/>
</dbReference>
<sequence>MSRTHRLFQMMQTLRRLPPPVTASQLADEMQMSPRTIYRDIDALRSMGAVIDGEAGFGYTLIEDAALPPLGFEDDELEALVLGLRDVAVIGDPALAKAARSALAKIKARVPPRQAHRLQHAVLDAHRFVSMPAIEIDVAALRAATWDEVSIAFDYCDRNGAETAREVDPLGLVYLDKTNVLMAWCHLREDFRTFRLDRMRNFQRTDHSFRPRRVPMLREHLERIRREIARTAKDRITAD</sequence>
<evidence type="ECO:0000259" key="1">
    <source>
        <dbReference type="Pfam" id="PF08279"/>
    </source>
</evidence>
<name>A0A640VPZ8_9RHOB</name>
<feature type="domain" description="WYL" evidence="2">
    <location>
        <begin position="139"/>
        <end position="202"/>
    </location>
</feature>
<reference evidence="3 4" key="1">
    <citation type="submission" date="2019-12" db="EMBL/GenBank/DDBJ databases">
        <title>Roseobacter cerasinus sp. nov., isolated from seawater around aquaculture.</title>
        <authorList>
            <person name="Muramatsu S."/>
            <person name="Takabe Y."/>
            <person name="Mori K."/>
            <person name="Takaichi S."/>
            <person name="Hanada S."/>
        </authorList>
    </citation>
    <scope>NUCLEOTIDE SEQUENCE [LARGE SCALE GENOMIC DNA]</scope>
    <source>
        <strain evidence="3 4">AI77</strain>
    </source>
</reference>
<dbReference type="PROSITE" id="PS52050">
    <property type="entry name" value="WYL"/>
    <property type="match status" value="1"/>
</dbReference>
<dbReference type="Gene3D" id="1.10.10.10">
    <property type="entry name" value="Winged helix-like DNA-binding domain superfamily/Winged helix DNA-binding domain"/>
    <property type="match status" value="1"/>
</dbReference>
<dbReference type="PANTHER" id="PTHR34580:SF3">
    <property type="entry name" value="PROTEIN PAFB"/>
    <property type="match status" value="1"/>
</dbReference>
<organism evidence="3 4">
    <name type="scientific">Roseobacter cerasinus</name>
    <dbReference type="NCBI Taxonomy" id="2602289"/>
    <lineage>
        <taxon>Bacteria</taxon>
        <taxon>Pseudomonadati</taxon>
        <taxon>Pseudomonadota</taxon>
        <taxon>Alphaproteobacteria</taxon>
        <taxon>Rhodobacterales</taxon>
        <taxon>Roseobacteraceae</taxon>
        <taxon>Roseobacter</taxon>
    </lineage>
</organism>
<dbReference type="Proteomes" id="UP000436522">
    <property type="component" value="Unassembled WGS sequence"/>
</dbReference>
<accession>A0A640VPZ8</accession>
<feature type="domain" description="Helix-turn-helix type 11" evidence="1">
    <location>
        <begin position="6"/>
        <end position="59"/>
    </location>
</feature>
<dbReference type="InterPro" id="IPR051534">
    <property type="entry name" value="CBASS_pafABC_assoc_protein"/>
</dbReference>
<gene>
    <name evidence="3" type="ORF">So717_12830</name>
</gene>
<dbReference type="InterPro" id="IPR013196">
    <property type="entry name" value="HTH_11"/>
</dbReference>
<comment type="caution">
    <text evidence="3">The sequence shown here is derived from an EMBL/GenBank/DDBJ whole genome shotgun (WGS) entry which is preliminary data.</text>
</comment>
<dbReference type="InterPro" id="IPR026881">
    <property type="entry name" value="WYL_dom"/>
</dbReference>
<dbReference type="OrthoDB" id="9807255at2"/>
<dbReference type="PANTHER" id="PTHR34580">
    <property type="match status" value="1"/>
</dbReference>
<proteinExistence type="predicted"/>
<dbReference type="InterPro" id="IPR036390">
    <property type="entry name" value="WH_DNA-bd_sf"/>
</dbReference>
<evidence type="ECO:0000259" key="2">
    <source>
        <dbReference type="Pfam" id="PF13280"/>
    </source>
</evidence>
<evidence type="ECO:0000313" key="4">
    <source>
        <dbReference type="Proteomes" id="UP000436522"/>
    </source>
</evidence>